<reference evidence="2 3" key="1">
    <citation type="journal article" date="2009" name="Nature">
        <title>Evolution of pathogenicity and sexual reproduction in eight Candida genomes.</title>
        <authorList>
            <person name="Butler G."/>
            <person name="Rasmussen M.D."/>
            <person name="Lin M.F."/>
            <person name="Santos M.A."/>
            <person name="Sakthikumar S."/>
            <person name="Munro C.A."/>
            <person name="Rheinbay E."/>
            <person name="Grabherr M."/>
            <person name="Forche A."/>
            <person name="Reedy J.L."/>
            <person name="Agrafioti I."/>
            <person name="Arnaud M.B."/>
            <person name="Bates S."/>
            <person name="Brown A.J."/>
            <person name="Brunke S."/>
            <person name="Costanzo M.C."/>
            <person name="Fitzpatrick D.A."/>
            <person name="de Groot P.W."/>
            <person name="Harris D."/>
            <person name="Hoyer L.L."/>
            <person name="Hube B."/>
            <person name="Klis F.M."/>
            <person name="Kodira C."/>
            <person name="Lennard N."/>
            <person name="Logue M.E."/>
            <person name="Martin R."/>
            <person name="Neiman A.M."/>
            <person name="Nikolaou E."/>
            <person name="Quail M.A."/>
            <person name="Quinn J."/>
            <person name="Santos M.C."/>
            <person name="Schmitzberger F.F."/>
            <person name="Sherlock G."/>
            <person name="Shah P."/>
            <person name="Silverstein K.A."/>
            <person name="Skrzypek M.S."/>
            <person name="Soll D."/>
            <person name="Staggs R."/>
            <person name="Stansfield I."/>
            <person name="Stumpf M.P."/>
            <person name="Sudbery P.E."/>
            <person name="Srikantha T."/>
            <person name="Zeng Q."/>
            <person name="Berman J."/>
            <person name="Berriman M."/>
            <person name="Heitman J."/>
            <person name="Gow N.A."/>
            <person name="Lorenz M.C."/>
            <person name="Birren B.W."/>
            <person name="Kellis M."/>
            <person name="Cuomo C.A."/>
        </authorList>
    </citation>
    <scope>NUCLEOTIDE SEQUENCE [LARGE SCALE GENOMIC DNA]</scope>
    <source>
        <strain evidence="3">ATCC MYA-3404 / T1</strain>
    </source>
</reference>
<evidence type="ECO:0000313" key="3">
    <source>
        <dbReference type="Proteomes" id="UP000002037"/>
    </source>
</evidence>
<proteinExistence type="predicted"/>
<dbReference type="EMBL" id="GG692398">
    <property type="protein sequence ID" value="EER32768.1"/>
    <property type="molecule type" value="Genomic_DNA"/>
</dbReference>
<accession>C5MAV1</accession>
<dbReference type="GeneID" id="8299821"/>
<name>C5MAV1_CANTT</name>
<dbReference type="AlphaFoldDB" id="C5MAV1"/>
<dbReference type="Proteomes" id="UP000002037">
    <property type="component" value="Unassembled WGS sequence"/>
</dbReference>
<gene>
    <name evidence="2" type="ORF">CTRG_03193</name>
</gene>
<dbReference type="OrthoDB" id="10437779at2759"/>
<keyword evidence="3" id="KW-1185">Reference proteome</keyword>
<feature type="compositionally biased region" description="Low complexity" evidence="1">
    <location>
        <begin position="75"/>
        <end position="86"/>
    </location>
</feature>
<evidence type="ECO:0000256" key="1">
    <source>
        <dbReference type="SAM" id="MobiDB-lite"/>
    </source>
</evidence>
<dbReference type="RefSeq" id="XP_002548896.1">
    <property type="nucleotide sequence ID" value="XM_002548850.1"/>
</dbReference>
<dbReference type="VEuPathDB" id="FungiDB:CTRG_03193"/>
<sequence length="222" mass="25603">MPAIERLAMIQSQIEQDQRRYIPSFPYMSREERAKYDPEKFYKKTFNKLPPSPFLVHGLPRQDEQISLQQTSAKLPSSSPSSRLHSPTPPLSRVTSPDLTKTEKKLTLEELVIGFNKEKILCINQNSEKMEIKDTTILQENINDISEEKVSEEYDVVILNELGQKANLELSKFLKSIHEDVIVVIRDEQKPDSEDEKTSQYDYYVDLGNIVLETPENENSVS</sequence>
<dbReference type="KEGG" id="ctp:CTRG_03193"/>
<organism evidence="2 3">
    <name type="scientific">Candida tropicalis (strain ATCC MYA-3404 / T1)</name>
    <name type="common">Yeast</name>
    <dbReference type="NCBI Taxonomy" id="294747"/>
    <lineage>
        <taxon>Eukaryota</taxon>
        <taxon>Fungi</taxon>
        <taxon>Dikarya</taxon>
        <taxon>Ascomycota</taxon>
        <taxon>Saccharomycotina</taxon>
        <taxon>Pichiomycetes</taxon>
        <taxon>Debaryomycetaceae</taxon>
        <taxon>Candida/Lodderomyces clade</taxon>
        <taxon>Candida</taxon>
    </lineage>
</organism>
<protein>
    <submittedName>
        <fullName evidence="2">Uncharacterized protein</fullName>
    </submittedName>
</protein>
<dbReference type="HOGENOM" id="CLU_1089884_0_0_1"/>
<evidence type="ECO:0000313" key="2">
    <source>
        <dbReference type="EMBL" id="EER32768.1"/>
    </source>
</evidence>
<feature type="region of interest" description="Disordered" evidence="1">
    <location>
        <begin position="68"/>
        <end position="99"/>
    </location>
</feature>